<proteinExistence type="predicted"/>
<reference evidence="1" key="2">
    <citation type="submission" date="2020-02" db="EMBL/GenBank/DDBJ databases">
        <authorList>
            <consortium name="NCBI Pathogen Detection Project"/>
        </authorList>
    </citation>
    <scope>NUCLEOTIDE SEQUENCE</scope>
    <source>
        <strain evidence="1">MA.GW_S00744-09</strain>
    </source>
</reference>
<sequence length="200" mass="22066">MAKATLNKNGIATKAGDITVYNYDSCTGEYLSESVEYLSVGVGIPADSCTDAPPVKKCGFTVCRNVGSNLWEYIEDHRGELAYETATGKPIVISVPGAYDDSITLVAPSTPYDNWNGSEWVTDEKMQKNAQVKAAEQKKTALLSVAQSTISLWQTELQLDLISDEDKVKLKLWMHYIRDLQAIKTSEAPDVLWPEEPELA</sequence>
<dbReference type="PANTHER" id="PTHR34413:SF2">
    <property type="entry name" value="PROPHAGE TAIL FIBER ASSEMBLY PROTEIN HOMOLOG TFAE-RELATED"/>
    <property type="match status" value="1"/>
</dbReference>
<protein>
    <submittedName>
        <fullName evidence="1">Tail fiber assembly protein</fullName>
    </submittedName>
</protein>
<reference evidence="1" key="1">
    <citation type="journal article" date="2018" name="Genome Biol.">
        <title>SKESA: strategic k-mer extension for scrupulous assemblies.</title>
        <authorList>
            <person name="Souvorov A."/>
            <person name="Agarwala R."/>
            <person name="Lipman D.J."/>
        </authorList>
    </citation>
    <scope>NUCLEOTIDE SEQUENCE</scope>
    <source>
        <strain evidence="1">MA.GW_S00744-09</strain>
    </source>
</reference>
<dbReference type="Pfam" id="PF02413">
    <property type="entry name" value="Caudo_TAP"/>
    <property type="match status" value="1"/>
</dbReference>
<dbReference type="AlphaFoldDB" id="A0A743Z823"/>
<dbReference type="InterPro" id="IPR003458">
    <property type="entry name" value="Phage_T4_Gp38_tail_assem"/>
</dbReference>
<dbReference type="EMBL" id="DAAUNW010000019">
    <property type="protein sequence ID" value="HAF2212121.1"/>
    <property type="molecule type" value="Genomic_DNA"/>
</dbReference>
<gene>
    <name evidence="1" type="ORF">G9E81_004867</name>
</gene>
<dbReference type="PANTHER" id="PTHR34413">
    <property type="entry name" value="PROPHAGE TAIL FIBER ASSEMBLY PROTEIN HOMOLOG TFAE-RELATED-RELATED"/>
    <property type="match status" value="1"/>
</dbReference>
<dbReference type="InterPro" id="IPR051220">
    <property type="entry name" value="TFA_Chaperone"/>
</dbReference>
<organism evidence="1">
    <name type="scientific">Salmonella enterica</name>
    <name type="common">Salmonella choleraesuis</name>
    <dbReference type="NCBI Taxonomy" id="28901"/>
    <lineage>
        <taxon>Bacteria</taxon>
        <taxon>Pseudomonadati</taxon>
        <taxon>Pseudomonadota</taxon>
        <taxon>Gammaproteobacteria</taxon>
        <taxon>Enterobacterales</taxon>
        <taxon>Enterobacteriaceae</taxon>
        <taxon>Salmonella</taxon>
    </lineage>
</organism>
<evidence type="ECO:0000313" key="1">
    <source>
        <dbReference type="EMBL" id="HAF2212121.1"/>
    </source>
</evidence>
<comment type="caution">
    <text evidence="1">The sequence shown here is derived from an EMBL/GenBank/DDBJ whole genome shotgun (WGS) entry which is preliminary data.</text>
</comment>
<accession>A0A743Z823</accession>
<name>A0A743Z823_SALER</name>